<dbReference type="AlphaFoldDB" id="A0A0E2DBE7"/>
<evidence type="ECO:0000313" key="1">
    <source>
        <dbReference type="EMBL" id="EKR57239.1"/>
    </source>
</evidence>
<organism evidence="1 2">
    <name type="scientific">Leptospira interrogans str. UI 12758</name>
    <dbReference type="NCBI Taxonomy" id="1049938"/>
    <lineage>
        <taxon>Bacteria</taxon>
        <taxon>Pseudomonadati</taxon>
        <taxon>Spirochaetota</taxon>
        <taxon>Spirochaetia</taxon>
        <taxon>Leptospirales</taxon>
        <taxon>Leptospiraceae</taxon>
        <taxon>Leptospira</taxon>
    </lineage>
</organism>
<gene>
    <name evidence="1" type="ORF">LEP1GSC105_0134</name>
</gene>
<reference evidence="1 2" key="1">
    <citation type="submission" date="2012-10" db="EMBL/GenBank/DDBJ databases">
        <authorList>
            <person name="Harkins D.M."/>
            <person name="Durkin A.S."/>
            <person name="Brinkac L.M."/>
            <person name="Haft D.H."/>
            <person name="Selengut J.D."/>
            <person name="Sanka R."/>
            <person name="DePew J."/>
            <person name="Purushe J."/>
            <person name="Chanthongthip A."/>
            <person name="Lattana O."/>
            <person name="Phetsouvanh R."/>
            <person name="Newton P.N."/>
            <person name="Vinetz J.M."/>
            <person name="Sutton G.G."/>
            <person name="Nierman W.C."/>
            <person name="Fouts D.E."/>
        </authorList>
    </citation>
    <scope>NUCLEOTIDE SEQUENCE [LARGE SCALE GENOMIC DNA]</scope>
    <source>
        <strain evidence="1 2">UI 12758</strain>
    </source>
</reference>
<accession>A0A0E2DBE7</accession>
<comment type="caution">
    <text evidence="1">The sequence shown here is derived from an EMBL/GenBank/DDBJ whole genome shotgun (WGS) entry which is preliminary data.</text>
</comment>
<proteinExistence type="predicted"/>
<dbReference type="Proteomes" id="UP000001340">
    <property type="component" value="Unassembled WGS sequence"/>
</dbReference>
<dbReference type="EMBL" id="AHNR02000004">
    <property type="protein sequence ID" value="EKR57239.1"/>
    <property type="molecule type" value="Genomic_DNA"/>
</dbReference>
<name>A0A0E2DBE7_LEPIR</name>
<evidence type="ECO:0000313" key="2">
    <source>
        <dbReference type="Proteomes" id="UP000001340"/>
    </source>
</evidence>
<sequence>MTTTIEKADVFKETTISRSDYSQVERLFRYGRIGQGNSNQFHPGFRKRKTGERITSCSRDRNRRIRNFALSNRKASTSFDGANCAAFTGSSKTAKNTLIIIDKTAKNTLLSLHVKNGRDKMNFALRNFNGAPIGYSDDGPTITKNRFHGNKATSGKSGFGRIGQANSNGLYPILCGSEKRECGSSRKNEWCSTRNNFNNYNRNWQFIFNGAIAYSVRNNSENSNVLKINTLVLDNILNFKTLSLRNSKFNFGGEGK</sequence>
<protein>
    <submittedName>
        <fullName evidence="1">Uncharacterized protein</fullName>
    </submittedName>
</protein>